<dbReference type="Gene3D" id="1.10.1740.10">
    <property type="match status" value="1"/>
</dbReference>
<dbReference type="EMBL" id="JACJVQ010000003">
    <property type="protein sequence ID" value="MBB6633202.1"/>
    <property type="molecule type" value="Genomic_DNA"/>
</dbReference>
<dbReference type="GO" id="GO:0016987">
    <property type="term" value="F:sigma factor activity"/>
    <property type="evidence" value="ECO:0007669"/>
    <property type="project" value="UniProtKB-KW"/>
</dbReference>
<dbReference type="SUPFAM" id="SSF88659">
    <property type="entry name" value="Sigma3 and sigma4 domains of RNA polymerase sigma factors"/>
    <property type="match status" value="1"/>
</dbReference>
<keyword evidence="4 6" id="KW-0238">DNA-binding</keyword>
<dbReference type="InterPro" id="IPR007627">
    <property type="entry name" value="RNA_pol_sigma70_r2"/>
</dbReference>
<evidence type="ECO:0000256" key="5">
    <source>
        <dbReference type="ARBA" id="ARBA00023163"/>
    </source>
</evidence>
<sequence>MDRSIERFSPSDEGYETFAEMTLPLQSDLRRYCLARTGSAWDADDLLQEALIKAYRWHTRFPNREITKPFLFRIAANAWVDICRSRQLQPQAGQLEEHLVGSYDEWSRWDVREALELLSDRLEPKQVVLILLIDVFHFTAKETGMLFGQSEGSVKAALKRARTRLKTAVERHPECWDDSAITAPSRGLSIEVFEALVDGFRRADPYAIFRSYQTMIDDGSVVDRIELRGSTLYFTIIDPDGHVLTITEKLKRSDEQEYSTFEE</sequence>
<dbReference type="Pfam" id="PF04542">
    <property type="entry name" value="Sigma70_r2"/>
    <property type="match status" value="1"/>
</dbReference>
<dbReference type="SUPFAM" id="SSF88946">
    <property type="entry name" value="Sigma2 domain of RNA polymerase sigma factors"/>
    <property type="match status" value="1"/>
</dbReference>
<keyword evidence="5 6" id="KW-0804">Transcription</keyword>
<evidence type="ECO:0000256" key="6">
    <source>
        <dbReference type="RuleBase" id="RU000716"/>
    </source>
</evidence>
<dbReference type="InterPro" id="IPR013325">
    <property type="entry name" value="RNA_pol_sigma_r2"/>
</dbReference>
<dbReference type="PANTHER" id="PTHR43133:SF8">
    <property type="entry name" value="RNA POLYMERASE SIGMA FACTOR HI_1459-RELATED"/>
    <property type="match status" value="1"/>
</dbReference>
<dbReference type="Proteomes" id="UP000535838">
    <property type="component" value="Unassembled WGS sequence"/>
</dbReference>
<reference evidence="9 10" key="1">
    <citation type="submission" date="2020-08" db="EMBL/GenBank/DDBJ databases">
        <title>Cohnella phylogeny.</title>
        <authorList>
            <person name="Dunlap C."/>
        </authorList>
    </citation>
    <scope>NUCLEOTIDE SEQUENCE [LARGE SCALE GENOMIC DNA]</scope>
    <source>
        <strain evidence="9 10">DSM 25241</strain>
    </source>
</reference>
<dbReference type="PROSITE" id="PS01063">
    <property type="entry name" value="SIGMA70_ECF"/>
    <property type="match status" value="1"/>
</dbReference>
<proteinExistence type="inferred from homology"/>
<feature type="domain" description="RNA polymerase sigma-70 region 2" evidence="7">
    <location>
        <begin position="26"/>
        <end position="87"/>
    </location>
</feature>
<evidence type="ECO:0000256" key="1">
    <source>
        <dbReference type="ARBA" id="ARBA00010641"/>
    </source>
</evidence>
<comment type="similarity">
    <text evidence="1 6">Belongs to the sigma-70 factor family. ECF subfamily.</text>
</comment>
<dbReference type="InterPro" id="IPR000838">
    <property type="entry name" value="RNA_pol_sigma70_ECF_CS"/>
</dbReference>
<name>A0A841SPS4_9BACL</name>
<dbReference type="InterPro" id="IPR036388">
    <property type="entry name" value="WH-like_DNA-bd_sf"/>
</dbReference>
<dbReference type="InterPro" id="IPR014284">
    <property type="entry name" value="RNA_pol_sigma-70_dom"/>
</dbReference>
<dbReference type="Gene3D" id="1.10.10.10">
    <property type="entry name" value="Winged helix-like DNA-binding domain superfamily/Winged helix DNA-binding domain"/>
    <property type="match status" value="1"/>
</dbReference>
<evidence type="ECO:0000256" key="4">
    <source>
        <dbReference type="ARBA" id="ARBA00023125"/>
    </source>
</evidence>
<gene>
    <name evidence="9" type="ORF">H7B67_03615</name>
</gene>
<accession>A0A841SPS4</accession>
<dbReference type="RefSeq" id="WP_185118428.1">
    <property type="nucleotide sequence ID" value="NZ_JACJVQ010000003.1"/>
</dbReference>
<dbReference type="PANTHER" id="PTHR43133">
    <property type="entry name" value="RNA POLYMERASE ECF-TYPE SIGMA FACTO"/>
    <property type="match status" value="1"/>
</dbReference>
<evidence type="ECO:0000256" key="2">
    <source>
        <dbReference type="ARBA" id="ARBA00023015"/>
    </source>
</evidence>
<dbReference type="Pfam" id="PF08281">
    <property type="entry name" value="Sigma70_r4_2"/>
    <property type="match status" value="1"/>
</dbReference>
<evidence type="ECO:0000313" key="10">
    <source>
        <dbReference type="Proteomes" id="UP000535838"/>
    </source>
</evidence>
<dbReference type="InterPro" id="IPR013324">
    <property type="entry name" value="RNA_pol_sigma_r3/r4-like"/>
</dbReference>
<dbReference type="GO" id="GO:0003677">
    <property type="term" value="F:DNA binding"/>
    <property type="evidence" value="ECO:0007669"/>
    <property type="project" value="UniProtKB-KW"/>
</dbReference>
<dbReference type="InterPro" id="IPR039425">
    <property type="entry name" value="RNA_pol_sigma-70-like"/>
</dbReference>
<evidence type="ECO:0000313" key="9">
    <source>
        <dbReference type="EMBL" id="MBB6633202.1"/>
    </source>
</evidence>
<organism evidence="9 10">
    <name type="scientific">Cohnella thailandensis</name>
    <dbReference type="NCBI Taxonomy" id="557557"/>
    <lineage>
        <taxon>Bacteria</taxon>
        <taxon>Bacillati</taxon>
        <taxon>Bacillota</taxon>
        <taxon>Bacilli</taxon>
        <taxon>Bacillales</taxon>
        <taxon>Paenibacillaceae</taxon>
        <taxon>Cohnella</taxon>
    </lineage>
</organism>
<feature type="domain" description="RNA polymerase sigma factor 70 region 4 type 2" evidence="8">
    <location>
        <begin position="113"/>
        <end position="165"/>
    </location>
</feature>
<dbReference type="GO" id="GO:0006950">
    <property type="term" value="P:response to stress"/>
    <property type="evidence" value="ECO:0007669"/>
    <property type="project" value="UniProtKB-ARBA"/>
</dbReference>
<dbReference type="InterPro" id="IPR013249">
    <property type="entry name" value="RNA_pol_sigma70_r4_t2"/>
</dbReference>
<dbReference type="GO" id="GO:0006352">
    <property type="term" value="P:DNA-templated transcription initiation"/>
    <property type="evidence" value="ECO:0007669"/>
    <property type="project" value="InterPro"/>
</dbReference>
<dbReference type="AlphaFoldDB" id="A0A841SPS4"/>
<evidence type="ECO:0000259" key="7">
    <source>
        <dbReference type="Pfam" id="PF04542"/>
    </source>
</evidence>
<evidence type="ECO:0000259" key="8">
    <source>
        <dbReference type="Pfam" id="PF08281"/>
    </source>
</evidence>
<comment type="caution">
    <text evidence="9">The sequence shown here is derived from an EMBL/GenBank/DDBJ whole genome shotgun (WGS) entry which is preliminary data.</text>
</comment>
<keyword evidence="2 6" id="KW-0805">Transcription regulation</keyword>
<dbReference type="NCBIfam" id="TIGR02937">
    <property type="entry name" value="sigma70-ECF"/>
    <property type="match status" value="1"/>
</dbReference>
<keyword evidence="10" id="KW-1185">Reference proteome</keyword>
<protein>
    <recommendedName>
        <fullName evidence="6">RNA polymerase sigma factor</fullName>
    </recommendedName>
</protein>
<keyword evidence="3 6" id="KW-0731">Sigma factor</keyword>
<evidence type="ECO:0000256" key="3">
    <source>
        <dbReference type="ARBA" id="ARBA00023082"/>
    </source>
</evidence>